<gene>
    <name evidence="1" type="ORF">CLUMA_CG019059</name>
</gene>
<dbReference type="OrthoDB" id="7765034at2759"/>
<evidence type="ECO:0000313" key="1">
    <source>
        <dbReference type="EMBL" id="CRL06250.1"/>
    </source>
</evidence>
<protein>
    <submittedName>
        <fullName evidence="1">CLUMA_CG019059, isoform A</fullName>
    </submittedName>
</protein>
<evidence type="ECO:0000313" key="2">
    <source>
        <dbReference type="Proteomes" id="UP000183832"/>
    </source>
</evidence>
<proteinExistence type="predicted"/>
<dbReference type="AlphaFoldDB" id="A0A1J1J2Q7"/>
<dbReference type="STRING" id="568069.A0A1J1J2Q7"/>
<dbReference type="Proteomes" id="UP000183832">
    <property type="component" value="Unassembled WGS sequence"/>
</dbReference>
<keyword evidence="2" id="KW-1185">Reference proteome</keyword>
<name>A0A1J1J2Q7_9DIPT</name>
<dbReference type="EMBL" id="CVRI01000066">
    <property type="protein sequence ID" value="CRL06250.1"/>
    <property type="molecule type" value="Genomic_DNA"/>
</dbReference>
<accession>A0A1J1J2Q7</accession>
<reference evidence="1 2" key="1">
    <citation type="submission" date="2015-04" db="EMBL/GenBank/DDBJ databases">
        <authorList>
            <person name="Syromyatnikov M.Y."/>
            <person name="Popov V.N."/>
        </authorList>
    </citation>
    <scope>NUCLEOTIDE SEQUENCE [LARGE SCALE GENOMIC DNA]</scope>
</reference>
<organism evidence="1 2">
    <name type="scientific">Clunio marinus</name>
    <dbReference type="NCBI Taxonomy" id="568069"/>
    <lineage>
        <taxon>Eukaryota</taxon>
        <taxon>Metazoa</taxon>
        <taxon>Ecdysozoa</taxon>
        <taxon>Arthropoda</taxon>
        <taxon>Hexapoda</taxon>
        <taxon>Insecta</taxon>
        <taxon>Pterygota</taxon>
        <taxon>Neoptera</taxon>
        <taxon>Endopterygota</taxon>
        <taxon>Diptera</taxon>
        <taxon>Nematocera</taxon>
        <taxon>Chironomoidea</taxon>
        <taxon>Chironomidae</taxon>
        <taxon>Clunio</taxon>
    </lineage>
</organism>
<sequence>MLVKQFLNARVVFRTFTEPKGSVKVVENQPYSIRGYFIPAQNTGYQFITYNPIRQFYGISQNNTLVSLTPQNLLNAKAFRRFYANKKAVLEANDLSVHPTLSAPCVNVLVQDLSMYRCEVSCDDKNKLTL</sequence>